<evidence type="ECO:0000256" key="1">
    <source>
        <dbReference type="ARBA" id="ARBA00022670"/>
    </source>
</evidence>
<gene>
    <name evidence="6" type="ORF">IAD22_03885</name>
</gene>
<evidence type="ECO:0000313" key="7">
    <source>
        <dbReference type="Proteomes" id="UP000824118"/>
    </source>
</evidence>
<reference evidence="6" key="2">
    <citation type="journal article" date="2021" name="PeerJ">
        <title>Extensive microbial diversity within the chicken gut microbiome revealed by metagenomics and culture.</title>
        <authorList>
            <person name="Gilroy R."/>
            <person name="Ravi A."/>
            <person name="Getino M."/>
            <person name="Pursley I."/>
            <person name="Horton D.L."/>
            <person name="Alikhan N.F."/>
            <person name="Baker D."/>
            <person name="Gharbi K."/>
            <person name="Hall N."/>
            <person name="Watson M."/>
            <person name="Adriaenssens E.M."/>
            <person name="Foster-Nyarko E."/>
            <person name="Jarju S."/>
            <person name="Secka A."/>
            <person name="Antonio M."/>
            <person name="Oren A."/>
            <person name="Chaudhuri R.R."/>
            <person name="La Ragione R."/>
            <person name="Hildebrand F."/>
            <person name="Pallen M.J."/>
        </authorList>
    </citation>
    <scope>NUCLEOTIDE SEQUENCE</scope>
    <source>
        <strain evidence="6">ChiGjej1B1-1684</strain>
    </source>
</reference>
<dbReference type="PANTHER" id="PTHR43343">
    <property type="entry name" value="PEPTIDASE S12"/>
    <property type="match status" value="1"/>
</dbReference>
<dbReference type="Pfam" id="PF13180">
    <property type="entry name" value="PDZ_2"/>
    <property type="match status" value="1"/>
</dbReference>
<evidence type="ECO:0000256" key="2">
    <source>
        <dbReference type="ARBA" id="ARBA00022801"/>
    </source>
</evidence>
<proteinExistence type="predicted"/>
<dbReference type="Proteomes" id="UP000824118">
    <property type="component" value="Unassembled WGS sequence"/>
</dbReference>
<dbReference type="AlphaFoldDB" id="A0A9D1S7H7"/>
<keyword evidence="2" id="KW-0378">Hydrolase</keyword>
<dbReference type="InterPro" id="IPR001940">
    <property type="entry name" value="Peptidase_S1C"/>
</dbReference>
<dbReference type="SUPFAM" id="SSF50494">
    <property type="entry name" value="Trypsin-like serine proteases"/>
    <property type="match status" value="1"/>
</dbReference>
<evidence type="ECO:0000256" key="3">
    <source>
        <dbReference type="SAM" id="MobiDB-lite"/>
    </source>
</evidence>
<dbReference type="Pfam" id="PF13365">
    <property type="entry name" value="Trypsin_2"/>
    <property type="match status" value="1"/>
</dbReference>
<evidence type="ECO:0000256" key="4">
    <source>
        <dbReference type="SAM" id="Phobius"/>
    </source>
</evidence>
<keyword evidence="4" id="KW-0472">Membrane</keyword>
<feature type="region of interest" description="Disordered" evidence="3">
    <location>
        <begin position="61"/>
        <end position="108"/>
    </location>
</feature>
<accession>A0A9D1S7H7</accession>
<keyword evidence="4" id="KW-0812">Transmembrane</keyword>
<dbReference type="InterPro" id="IPR051201">
    <property type="entry name" value="Chloro_Bact_Ser_Proteases"/>
</dbReference>
<dbReference type="Gene3D" id="2.30.42.10">
    <property type="match status" value="1"/>
</dbReference>
<dbReference type="GO" id="GO:0004252">
    <property type="term" value="F:serine-type endopeptidase activity"/>
    <property type="evidence" value="ECO:0007669"/>
    <property type="project" value="InterPro"/>
</dbReference>
<dbReference type="SUPFAM" id="SSF50156">
    <property type="entry name" value="PDZ domain-like"/>
    <property type="match status" value="1"/>
</dbReference>
<dbReference type="PANTHER" id="PTHR43343:SF3">
    <property type="entry name" value="PROTEASE DO-LIKE 8, CHLOROPLASTIC"/>
    <property type="match status" value="1"/>
</dbReference>
<evidence type="ECO:0000259" key="5">
    <source>
        <dbReference type="PROSITE" id="PS50106"/>
    </source>
</evidence>
<feature type="domain" description="PDZ" evidence="5">
    <location>
        <begin position="407"/>
        <end position="473"/>
    </location>
</feature>
<sequence>MEEEFQGNQNQTEDETQFQKFQMMDKPYQSFIDKKAKMGQKEFSFVPPKKHPDENFSFEEEEKISEAENIQPAENPLFPQGESLPNPYGEAKWQSFSPDVPDFQIPTVQPPVASQNLTEGNEQNKKSRKNTGLIIFLATVGVIFCAVAVGFVVLMYSDGNNNYEGNSVETTTTEEQTYEEEPTESSTRYIDYLRDDVSIELVPQTVDGESSAEKAYEKILPSTVLIVTNKEELSENVSEVYQGTGVVIHSDGYIVTNSHVVDNSRDSHVMVIDNMGNISQAVVVGCDPETDIAVIKVDGIDLEPAEFAETENLKVGQEVVALGNPEGIYFRNSLTKGIVSAINRKLDKEITYIQVDAAINPGNSGGPLCNMDGQIIGINTSKLAKENFEGIGLAIPSDTVREVANDIIKYGEARERLSLGIYGYRITEEDSEESGMPVGVLIAEVIEESPAYNSELQAGDVVVSIDGETVDSVEDIKRILYDKNDGDVMKVGYMRPVQDEENDTVDWEELYCEIELYYY</sequence>
<dbReference type="SMART" id="SM00228">
    <property type="entry name" value="PDZ"/>
    <property type="match status" value="1"/>
</dbReference>
<dbReference type="EMBL" id="DVNG01000056">
    <property type="protein sequence ID" value="HIU50134.1"/>
    <property type="molecule type" value="Genomic_DNA"/>
</dbReference>
<organism evidence="6 7">
    <name type="scientific">Candidatus Limousia pullorum</name>
    <dbReference type="NCBI Taxonomy" id="2840860"/>
    <lineage>
        <taxon>Bacteria</taxon>
        <taxon>Bacillati</taxon>
        <taxon>Bacillota</taxon>
        <taxon>Clostridia</taxon>
        <taxon>Eubacteriales</taxon>
        <taxon>Oscillospiraceae</taxon>
        <taxon>Oscillospiraceae incertae sedis</taxon>
        <taxon>Candidatus Limousia</taxon>
    </lineage>
</organism>
<feature type="transmembrane region" description="Helical" evidence="4">
    <location>
        <begin position="133"/>
        <end position="156"/>
    </location>
</feature>
<protein>
    <submittedName>
        <fullName evidence="6">Trypsin-like peptidase domain-containing protein</fullName>
    </submittedName>
</protein>
<dbReference type="Gene3D" id="2.40.10.120">
    <property type="match status" value="1"/>
</dbReference>
<keyword evidence="4" id="KW-1133">Transmembrane helix</keyword>
<comment type="caution">
    <text evidence="6">The sequence shown here is derived from an EMBL/GenBank/DDBJ whole genome shotgun (WGS) entry which is preliminary data.</text>
</comment>
<dbReference type="GO" id="GO:0006508">
    <property type="term" value="P:proteolysis"/>
    <property type="evidence" value="ECO:0007669"/>
    <property type="project" value="UniProtKB-KW"/>
</dbReference>
<dbReference type="InterPro" id="IPR009003">
    <property type="entry name" value="Peptidase_S1_PA"/>
</dbReference>
<dbReference type="InterPro" id="IPR001478">
    <property type="entry name" value="PDZ"/>
</dbReference>
<name>A0A9D1S7H7_9FIRM</name>
<dbReference type="PROSITE" id="PS50106">
    <property type="entry name" value="PDZ"/>
    <property type="match status" value="1"/>
</dbReference>
<evidence type="ECO:0000313" key="6">
    <source>
        <dbReference type="EMBL" id="HIU50134.1"/>
    </source>
</evidence>
<dbReference type="InterPro" id="IPR036034">
    <property type="entry name" value="PDZ_sf"/>
</dbReference>
<dbReference type="PRINTS" id="PR00834">
    <property type="entry name" value="PROTEASES2C"/>
</dbReference>
<reference evidence="6" key="1">
    <citation type="submission" date="2020-10" db="EMBL/GenBank/DDBJ databases">
        <authorList>
            <person name="Gilroy R."/>
        </authorList>
    </citation>
    <scope>NUCLEOTIDE SEQUENCE</scope>
    <source>
        <strain evidence="6">ChiGjej1B1-1684</strain>
    </source>
</reference>
<keyword evidence="1" id="KW-0645">Protease</keyword>